<evidence type="ECO:0000313" key="2">
    <source>
        <dbReference type="Proteomes" id="UP000050326"/>
    </source>
</evidence>
<sequence length="320" mass="35648">MGKFSILSLATEDEFSERYRTLNIMGKKMKDFLLPRMPGYIAGTITDFGVEGFNVSGCRICMPPYKCDKDGIRKILRKARTFGGDILVLEPEVSKISLEKASNMIVSKGTFYTPYTFINAVKSVASLMGIDFMRSNIVIADAYTEGGIIITELLLNEVLYLTLCTVNRDKLLMKLTEYIRKSGLSPAVAGNYKKAMVNCDILIYAGGADIRELISYSNRKILIANLTGEGIRVDKDVLAIDDVLLKGSNKSAINGEEDMRYFTSRVWEGALLTKVDGIPKHPDFKFSTQLGKMAEKLGIGMKAVISKGKTLDREDIYKYR</sequence>
<dbReference type="AlphaFoldDB" id="A0A0P8WWR2"/>
<proteinExistence type="predicted"/>
<name>A0A0P8WWR2_9CLOT</name>
<gene>
    <name evidence="1" type="ORF">OXPF_34790</name>
</gene>
<keyword evidence="2" id="KW-1185">Reference proteome</keyword>
<dbReference type="RefSeq" id="WP_054876471.1">
    <property type="nucleotide sequence ID" value="NZ_LKET01000051.1"/>
</dbReference>
<reference evidence="1 2" key="1">
    <citation type="submission" date="2015-09" db="EMBL/GenBank/DDBJ databases">
        <title>Genome sequence of Oxobacter pfennigii DSM 3222.</title>
        <authorList>
            <person name="Poehlein A."/>
            <person name="Bengelsdorf F.R."/>
            <person name="Schiel-Bengelsdorf B."/>
            <person name="Duerre P."/>
            <person name="Daniel R."/>
        </authorList>
    </citation>
    <scope>NUCLEOTIDE SEQUENCE [LARGE SCALE GENOMIC DNA]</scope>
    <source>
        <strain evidence="1 2">DSM 3222</strain>
    </source>
</reference>
<dbReference type="STRING" id="36849.OXPF_34790"/>
<organism evidence="1 2">
    <name type="scientific">Oxobacter pfennigii</name>
    <dbReference type="NCBI Taxonomy" id="36849"/>
    <lineage>
        <taxon>Bacteria</taxon>
        <taxon>Bacillati</taxon>
        <taxon>Bacillota</taxon>
        <taxon>Clostridia</taxon>
        <taxon>Eubacteriales</taxon>
        <taxon>Clostridiaceae</taxon>
        <taxon>Oxobacter</taxon>
    </lineage>
</organism>
<dbReference type="Proteomes" id="UP000050326">
    <property type="component" value="Unassembled WGS sequence"/>
</dbReference>
<dbReference type="EMBL" id="LKET01000051">
    <property type="protein sequence ID" value="KPU42719.1"/>
    <property type="molecule type" value="Genomic_DNA"/>
</dbReference>
<evidence type="ECO:0000313" key="1">
    <source>
        <dbReference type="EMBL" id="KPU42719.1"/>
    </source>
</evidence>
<protein>
    <submittedName>
        <fullName evidence="1">Uncharacterized protein</fullName>
    </submittedName>
</protein>
<comment type="caution">
    <text evidence="1">The sequence shown here is derived from an EMBL/GenBank/DDBJ whole genome shotgun (WGS) entry which is preliminary data.</text>
</comment>
<accession>A0A0P8WWR2</accession>